<comment type="caution">
    <text evidence="5">The sequence shown here is derived from an EMBL/GenBank/DDBJ whole genome shotgun (WGS) entry which is preliminary data.</text>
</comment>
<accession>A0A9P3H102</accession>
<dbReference type="Pfam" id="PF01522">
    <property type="entry name" value="Polysacc_deac_1"/>
    <property type="match status" value="1"/>
</dbReference>
<dbReference type="SUPFAM" id="SSF88713">
    <property type="entry name" value="Glycoside hydrolase/deacetylase"/>
    <property type="match status" value="1"/>
</dbReference>
<dbReference type="PROSITE" id="PS51677">
    <property type="entry name" value="NODB"/>
    <property type="match status" value="1"/>
</dbReference>
<dbReference type="InterPro" id="IPR011330">
    <property type="entry name" value="Glyco_hydro/deAcase_b/a-brl"/>
</dbReference>
<evidence type="ECO:0000256" key="1">
    <source>
        <dbReference type="ARBA" id="ARBA00022723"/>
    </source>
</evidence>
<feature type="compositionally biased region" description="Basic and acidic residues" evidence="3">
    <location>
        <begin position="466"/>
        <end position="476"/>
    </location>
</feature>
<evidence type="ECO:0000313" key="6">
    <source>
        <dbReference type="Proteomes" id="UP000827284"/>
    </source>
</evidence>
<keyword evidence="1" id="KW-0479">Metal-binding</keyword>
<reference evidence="5" key="1">
    <citation type="submission" date="2021-11" db="EMBL/GenBank/DDBJ databases">
        <authorList>
            <person name="Herlambang A."/>
            <person name="Guo Y."/>
            <person name="Takashima Y."/>
            <person name="Nishizawa T."/>
        </authorList>
    </citation>
    <scope>NUCLEOTIDE SEQUENCE</scope>
    <source>
        <strain evidence="5">E1425</strain>
    </source>
</reference>
<dbReference type="GO" id="GO:0009272">
    <property type="term" value="P:fungal-type cell wall biogenesis"/>
    <property type="evidence" value="ECO:0007669"/>
    <property type="project" value="UniProtKB-ARBA"/>
</dbReference>
<dbReference type="InterPro" id="IPR050248">
    <property type="entry name" value="Polysacc_deacetylase_ArnD"/>
</dbReference>
<dbReference type="GO" id="GO:0016020">
    <property type="term" value="C:membrane"/>
    <property type="evidence" value="ECO:0007669"/>
    <property type="project" value="TreeGrafter"/>
</dbReference>
<evidence type="ECO:0000256" key="3">
    <source>
        <dbReference type="SAM" id="MobiDB-lite"/>
    </source>
</evidence>
<dbReference type="Gene3D" id="3.20.20.370">
    <property type="entry name" value="Glycoside hydrolase/deacetylase"/>
    <property type="match status" value="1"/>
</dbReference>
<protein>
    <submittedName>
        <fullName evidence="5">Peptidoglycan-N-acetylglucosamine deacetylase</fullName>
    </submittedName>
</protein>
<dbReference type="PANTHER" id="PTHR10587">
    <property type="entry name" value="GLYCOSYL TRANSFERASE-RELATED"/>
    <property type="match status" value="1"/>
</dbReference>
<dbReference type="InterPro" id="IPR002509">
    <property type="entry name" value="NODB_dom"/>
</dbReference>
<dbReference type="AlphaFoldDB" id="A0A9P3H102"/>
<feature type="region of interest" description="Disordered" evidence="3">
    <location>
        <begin position="381"/>
        <end position="484"/>
    </location>
</feature>
<dbReference type="EMBL" id="BQFW01000001">
    <property type="protein sequence ID" value="GJJ68136.1"/>
    <property type="molecule type" value="Genomic_DNA"/>
</dbReference>
<feature type="compositionally biased region" description="Low complexity" evidence="3">
    <location>
        <begin position="432"/>
        <end position="465"/>
    </location>
</feature>
<feature type="domain" description="NodB homology" evidence="4">
    <location>
        <begin position="180"/>
        <end position="375"/>
    </location>
</feature>
<dbReference type="PANTHER" id="PTHR10587:SF133">
    <property type="entry name" value="CHITIN DEACETYLASE 1-RELATED"/>
    <property type="match status" value="1"/>
</dbReference>
<gene>
    <name evidence="5" type="ORF">EMPS_00482</name>
</gene>
<name>A0A9P3H102_9FUNG</name>
<proteinExistence type="predicted"/>
<organism evidence="5 6">
    <name type="scientific">Entomortierella parvispora</name>
    <dbReference type="NCBI Taxonomy" id="205924"/>
    <lineage>
        <taxon>Eukaryota</taxon>
        <taxon>Fungi</taxon>
        <taxon>Fungi incertae sedis</taxon>
        <taxon>Mucoromycota</taxon>
        <taxon>Mortierellomycotina</taxon>
        <taxon>Mortierellomycetes</taxon>
        <taxon>Mortierellales</taxon>
        <taxon>Mortierellaceae</taxon>
        <taxon>Entomortierella</taxon>
    </lineage>
</organism>
<reference evidence="5" key="2">
    <citation type="journal article" date="2022" name="Microbiol. Resour. Announc.">
        <title>Whole-Genome Sequence of Entomortierella parvispora E1425, a Mucoromycotan Fungus Associated with Burkholderiaceae-Related Endosymbiotic Bacteria.</title>
        <authorList>
            <person name="Herlambang A."/>
            <person name="Guo Y."/>
            <person name="Takashima Y."/>
            <person name="Narisawa K."/>
            <person name="Ohta H."/>
            <person name="Nishizawa T."/>
        </authorList>
    </citation>
    <scope>NUCLEOTIDE SEQUENCE</scope>
    <source>
        <strain evidence="5">E1425</strain>
    </source>
</reference>
<keyword evidence="2" id="KW-0378">Hydrolase</keyword>
<dbReference type="GO" id="GO:0046872">
    <property type="term" value="F:metal ion binding"/>
    <property type="evidence" value="ECO:0007669"/>
    <property type="project" value="UniProtKB-KW"/>
</dbReference>
<dbReference type="GO" id="GO:0004099">
    <property type="term" value="F:chitin deacetylase activity"/>
    <property type="evidence" value="ECO:0007669"/>
    <property type="project" value="TreeGrafter"/>
</dbReference>
<sequence length="516" mass="56250">MVQFSLNPSTKNSQLRRQIMLLVVLALTAPILFRAVAGTAVSYNNPSYSHATSPSLDEAMELLSSPRNYHGAVRWSRPDLLRLEAVEDEREPASRAKNRMNAAPYPIKDRIPDLNSPEVKAWIEEINWSKVPNIPVAKGLKDAPNFPECPPKEKVDSEACWWSCDGCVAESDIMTCPTQGDWGLTYDDGPSEDTRDLMSHLKSKKITATFFIVGSRVLEYPEILKEQVAQGHHLAMHTWSHAGLTTLTNHQIVAEIKWTEKIIKDVTGLTMKYVRPPYGDTDNRVREILRQMGYSTVIWTLGWDTNDWRLLQHQIKTSEIMSTFNSALNNLGLVKSQRTGELGGPITLEHDLIPETINLSKKIIPLGVAKGLKPMSLAQCLGDPSPYQGPKAGTGSEDNGKSDTTKPASTSGGNGGAAVTSPNNKAVPSPDNNNKAVPSPNNNDKAVPSPSNNNKAAPSPNNNNKVADETAPKNSEDPLASSKTKKNDAIMLHDGLQALGYAAMGLSAVASFMLTL</sequence>
<evidence type="ECO:0000313" key="5">
    <source>
        <dbReference type="EMBL" id="GJJ68136.1"/>
    </source>
</evidence>
<evidence type="ECO:0000256" key="2">
    <source>
        <dbReference type="ARBA" id="ARBA00022801"/>
    </source>
</evidence>
<dbReference type="GO" id="GO:0005975">
    <property type="term" value="P:carbohydrate metabolic process"/>
    <property type="evidence" value="ECO:0007669"/>
    <property type="project" value="InterPro"/>
</dbReference>
<dbReference type="Proteomes" id="UP000827284">
    <property type="component" value="Unassembled WGS sequence"/>
</dbReference>
<keyword evidence="6" id="KW-1185">Reference proteome</keyword>
<dbReference type="OrthoDB" id="407355at2759"/>
<evidence type="ECO:0000259" key="4">
    <source>
        <dbReference type="PROSITE" id="PS51677"/>
    </source>
</evidence>